<dbReference type="Proteomes" id="UP001562357">
    <property type="component" value="Unassembled WGS sequence"/>
</dbReference>
<organism evidence="5 6">
    <name type="scientific">Epichloe bromicola</name>
    <dbReference type="NCBI Taxonomy" id="79588"/>
    <lineage>
        <taxon>Eukaryota</taxon>
        <taxon>Fungi</taxon>
        <taxon>Dikarya</taxon>
        <taxon>Ascomycota</taxon>
        <taxon>Pezizomycotina</taxon>
        <taxon>Sordariomycetes</taxon>
        <taxon>Hypocreomycetidae</taxon>
        <taxon>Hypocreales</taxon>
        <taxon>Clavicipitaceae</taxon>
        <taxon>Epichloe</taxon>
    </lineage>
</organism>
<dbReference type="SMART" id="SM00474">
    <property type="entry name" value="35EXOc"/>
    <property type="match status" value="1"/>
</dbReference>
<feature type="compositionally biased region" description="Low complexity" evidence="3">
    <location>
        <begin position="88"/>
        <end position="101"/>
    </location>
</feature>
<feature type="domain" description="3'-5' exonuclease" evidence="4">
    <location>
        <begin position="188"/>
        <end position="378"/>
    </location>
</feature>
<feature type="compositionally biased region" description="Pro residues" evidence="3">
    <location>
        <begin position="25"/>
        <end position="37"/>
    </location>
</feature>
<evidence type="ECO:0000313" key="5">
    <source>
        <dbReference type="EMBL" id="GAB0136731.1"/>
    </source>
</evidence>
<sequence>MAGPPRPGAKTRLWSPESGIRFSPSPSPSLNPGPGPSYPALDVSRFFQTASRGAEADFATSKRGLDVPGAQVNKDGPDRESAELCTKSARPSRISSAAAGSMSQHLTTALDPTPNTMQSSSKAQLNLPETQSTKNVTVEPPSTSLSFNISPDLFYAARSAKAGSSNSFWSYTMYQRRSAAGVTEKVKVHYCTSKQTMEWVCQEHFLHQEVLGFDLEWLAFAGRNSGARENVSLIQVSSPDRIGLFHVALFPQKEDDLASPTFRKIMEDPNVSKVGVNIRADFTRLKNYLGVTAKGIFELSHLYKQVKFTEAKTPKLINKSVVALSTQVQEVLRLPMFKGDVVRSSNWMKRLNHRQILYSASDAYAGIQLYHVLETRRKTLYPCPERPHHSELGLPIPVVKPEPEPEVEDADEPSDDSYNAGTDSQNEPSQMTSPTPPQRNASRLALKQQRDYRIIAAEEKVAQYRASKNVVSVQPAALRAYHLWYDNLDLSPEAIARILRDPPLQTNTVVSYILDAIVVEKLPHDQERLRLEVIPLLHQRRRMGPRYGALVRSCEQNVIQSRT</sequence>
<dbReference type="InterPro" id="IPR002562">
    <property type="entry name" value="3'-5'_exonuclease_dom"/>
</dbReference>
<comment type="caution">
    <text evidence="5">The sequence shown here is derived from an EMBL/GenBank/DDBJ whole genome shotgun (WGS) entry which is preliminary data.</text>
</comment>
<keyword evidence="2" id="KW-0378">Hydrolase</keyword>
<evidence type="ECO:0000259" key="4">
    <source>
        <dbReference type="SMART" id="SM00474"/>
    </source>
</evidence>
<evidence type="ECO:0000256" key="1">
    <source>
        <dbReference type="ARBA" id="ARBA00022722"/>
    </source>
</evidence>
<reference evidence="6" key="1">
    <citation type="submission" date="2024-06" db="EMBL/GenBank/DDBJ databases">
        <title>Draft Genome Sequences of Epichloe bromicola Strains Isolated from Elymus ciliaris.</title>
        <authorList>
            <consortium name="Epichloe bromicola genome sequencing consortium"/>
            <person name="Miura A."/>
            <person name="Imano S."/>
            <person name="Ashida A."/>
            <person name="Sato I."/>
            <person name="Chiba S."/>
            <person name="Tanaka A."/>
            <person name="Camagna M."/>
            <person name="Takemoto D."/>
        </authorList>
    </citation>
    <scope>NUCLEOTIDE SEQUENCE [LARGE SCALE GENOMIC DNA]</scope>
    <source>
        <strain evidence="6">DP</strain>
    </source>
</reference>
<feature type="region of interest" description="Disordered" evidence="3">
    <location>
        <begin position="384"/>
        <end position="444"/>
    </location>
</feature>
<protein>
    <recommendedName>
        <fullName evidence="4">3'-5' exonuclease domain-containing protein</fullName>
    </recommendedName>
</protein>
<feature type="compositionally biased region" description="Polar residues" evidence="3">
    <location>
        <begin position="417"/>
        <end position="441"/>
    </location>
</feature>
<gene>
    <name evidence="5" type="primary">g5024</name>
    <name evidence="5" type="ORF">EsDP_00005024</name>
</gene>
<feature type="compositionally biased region" description="Acidic residues" evidence="3">
    <location>
        <begin position="404"/>
        <end position="415"/>
    </location>
</feature>
<dbReference type="Gene3D" id="3.30.420.10">
    <property type="entry name" value="Ribonuclease H-like superfamily/Ribonuclease H"/>
    <property type="match status" value="1"/>
</dbReference>
<dbReference type="PANTHER" id="PTHR13620:SF104">
    <property type="entry name" value="EXONUCLEASE 3'-5' DOMAIN-CONTAINING PROTEIN 2"/>
    <property type="match status" value="1"/>
</dbReference>
<name>A0ABQ0CTH1_9HYPO</name>
<evidence type="ECO:0000256" key="2">
    <source>
        <dbReference type="ARBA" id="ARBA00022801"/>
    </source>
</evidence>
<dbReference type="Pfam" id="PF01612">
    <property type="entry name" value="DNA_pol_A_exo1"/>
    <property type="match status" value="1"/>
</dbReference>
<feature type="region of interest" description="Disordered" evidence="3">
    <location>
        <begin position="57"/>
        <end position="121"/>
    </location>
</feature>
<keyword evidence="6" id="KW-1185">Reference proteome</keyword>
<keyword evidence="1" id="KW-0540">Nuclease</keyword>
<dbReference type="InterPro" id="IPR012337">
    <property type="entry name" value="RNaseH-like_sf"/>
</dbReference>
<proteinExistence type="predicted"/>
<dbReference type="InterPro" id="IPR036397">
    <property type="entry name" value="RNaseH_sf"/>
</dbReference>
<dbReference type="InterPro" id="IPR051132">
    <property type="entry name" value="3-5_Exonuclease_domain"/>
</dbReference>
<evidence type="ECO:0000313" key="6">
    <source>
        <dbReference type="Proteomes" id="UP001562357"/>
    </source>
</evidence>
<feature type="region of interest" description="Disordered" evidence="3">
    <location>
        <begin position="1"/>
        <end position="41"/>
    </location>
</feature>
<evidence type="ECO:0000256" key="3">
    <source>
        <dbReference type="SAM" id="MobiDB-lite"/>
    </source>
</evidence>
<dbReference type="SUPFAM" id="SSF53098">
    <property type="entry name" value="Ribonuclease H-like"/>
    <property type="match status" value="1"/>
</dbReference>
<dbReference type="CDD" id="cd06141">
    <property type="entry name" value="WRN_exo"/>
    <property type="match status" value="1"/>
</dbReference>
<dbReference type="PANTHER" id="PTHR13620">
    <property type="entry name" value="3-5 EXONUCLEASE"/>
    <property type="match status" value="1"/>
</dbReference>
<accession>A0ABQ0CTH1</accession>
<dbReference type="EMBL" id="BAAFGZ010000216">
    <property type="protein sequence ID" value="GAB0136731.1"/>
    <property type="molecule type" value="Genomic_DNA"/>
</dbReference>